<keyword evidence="2" id="KW-0560">Oxidoreductase</keyword>
<feature type="domain" description="Ketoreductase" evidence="3">
    <location>
        <begin position="7"/>
        <end position="186"/>
    </location>
</feature>
<dbReference type="RefSeq" id="WP_184721218.1">
    <property type="nucleotide sequence ID" value="NZ_JACHJP010000009.1"/>
</dbReference>
<dbReference type="SMART" id="SM00822">
    <property type="entry name" value="PKS_KR"/>
    <property type="match status" value="1"/>
</dbReference>
<dbReference type="EMBL" id="JACHJP010000009">
    <property type="protein sequence ID" value="MBB4919202.1"/>
    <property type="molecule type" value="Genomic_DNA"/>
</dbReference>
<evidence type="ECO:0000259" key="3">
    <source>
        <dbReference type="SMART" id="SM00822"/>
    </source>
</evidence>
<reference evidence="4 5" key="1">
    <citation type="submission" date="2020-08" db="EMBL/GenBank/DDBJ databases">
        <title>Genomic Encyclopedia of Type Strains, Phase III (KMG-III): the genomes of soil and plant-associated and newly described type strains.</title>
        <authorList>
            <person name="Whitman W."/>
        </authorList>
    </citation>
    <scope>NUCLEOTIDE SEQUENCE [LARGE SCALE GENOMIC DNA]</scope>
    <source>
        <strain evidence="4 5">CECT 8840</strain>
    </source>
</reference>
<comment type="similarity">
    <text evidence="1">Belongs to the short-chain dehydrogenases/reductases (SDR) family.</text>
</comment>
<comment type="caution">
    <text evidence="4">The sequence shown here is derived from an EMBL/GenBank/DDBJ whole genome shotgun (WGS) entry which is preliminary data.</text>
</comment>
<dbReference type="AlphaFoldDB" id="A0A7W7QSX1"/>
<dbReference type="PANTHER" id="PTHR43669:SF3">
    <property type="entry name" value="ALCOHOL DEHYDROGENASE, PUTATIVE (AFU_ORTHOLOGUE AFUA_3G03445)-RELATED"/>
    <property type="match status" value="1"/>
</dbReference>
<dbReference type="SUPFAM" id="SSF51735">
    <property type="entry name" value="NAD(P)-binding Rossmann-fold domains"/>
    <property type="match status" value="1"/>
</dbReference>
<dbReference type="InterPro" id="IPR036291">
    <property type="entry name" value="NAD(P)-bd_dom_sf"/>
</dbReference>
<gene>
    <name evidence="4" type="ORF">FHS44_006344</name>
</gene>
<keyword evidence="5" id="KW-1185">Reference proteome</keyword>
<dbReference type="CDD" id="cd05233">
    <property type="entry name" value="SDR_c"/>
    <property type="match status" value="1"/>
</dbReference>
<dbReference type="Gene3D" id="3.40.50.720">
    <property type="entry name" value="NAD(P)-binding Rossmann-like Domain"/>
    <property type="match status" value="1"/>
</dbReference>
<organism evidence="4 5">
    <name type="scientific">Streptosporangium saharense</name>
    <dbReference type="NCBI Taxonomy" id="1706840"/>
    <lineage>
        <taxon>Bacteria</taxon>
        <taxon>Bacillati</taxon>
        <taxon>Actinomycetota</taxon>
        <taxon>Actinomycetes</taxon>
        <taxon>Streptosporangiales</taxon>
        <taxon>Streptosporangiaceae</taxon>
        <taxon>Streptosporangium</taxon>
    </lineage>
</organism>
<dbReference type="Proteomes" id="UP000552644">
    <property type="component" value="Unassembled WGS sequence"/>
</dbReference>
<protein>
    <submittedName>
        <fullName evidence="4">NAD(P)-dependent dehydrogenase (Short-subunit alcohol dehydrogenase family)</fullName>
    </submittedName>
</protein>
<dbReference type="InterPro" id="IPR057326">
    <property type="entry name" value="KR_dom"/>
</dbReference>
<evidence type="ECO:0000256" key="1">
    <source>
        <dbReference type="ARBA" id="ARBA00006484"/>
    </source>
</evidence>
<dbReference type="GO" id="GO:0016491">
    <property type="term" value="F:oxidoreductase activity"/>
    <property type="evidence" value="ECO:0007669"/>
    <property type="project" value="UniProtKB-KW"/>
</dbReference>
<name>A0A7W7QSX1_9ACTN</name>
<sequence length="250" mass="26842">MIDVNGQVAFLTGAAEGLGRTVATELAAAGMRLALMDVQAEKLERATRELREGGAEVLPIVVDLADADATRRAAEEALDHYGTPRALIHNAALLREVSMLDVTFENWRRETDIILQAAFVLSKAVWPGMTEARSGSIVYVSSGSALGGFVKETAYTPGKHGQEGLMKVLALEGRPYNVAVNTISTGRPIDTPMSDSHYTDEMRIGIVPPSTLAPAFAFLAGIDADFATGHRFNAYQVSEAIRVARQRAGR</sequence>
<proteinExistence type="inferred from homology"/>
<dbReference type="PRINTS" id="PR00081">
    <property type="entry name" value="GDHRDH"/>
</dbReference>
<dbReference type="InterPro" id="IPR002347">
    <property type="entry name" value="SDR_fam"/>
</dbReference>
<evidence type="ECO:0000313" key="5">
    <source>
        <dbReference type="Proteomes" id="UP000552644"/>
    </source>
</evidence>
<dbReference type="PANTHER" id="PTHR43669">
    <property type="entry name" value="5-KETO-D-GLUCONATE 5-REDUCTASE"/>
    <property type="match status" value="1"/>
</dbReference>
<accession>A0A7W7QSX1</accession>
<evidence type="ECO:0000256" key="2">
    <source>
        <dbReference type="ARBA" id="ARBA00023002"/>
    </source>
</evidence>
<dbReference type="Pfam" id="PF00106">
    <property type="entry name" value="adh_short"/>
    <property type="match status" value="1"/>
</dbReference>
<evidence type="ECO:0000313" key="4">
    <source>
        <dbReference type="EMBL" id="MBB4919202.1"/>
    </source>
</evidence>